<feature type="zinc finger region" description="TRAF-type" evidence="11">
    <location>
        <begin position="397"/>
        <end position="455"/>
    </location>
</feature>
<dbReference type="Gene3D" id="3.30.40.10">
    <property type="entry name" value="Zinc/RING finger domain, C3HC4 (zinc finger)"/>
    <property type="match status" value="3"/>
</dbReference>
<dbReference type="FunFam" id="3.30.40.10:FF:000169">
    <property type="entry name" value="TNF receptor-associated factor"/>
    <property type="match status" value="1"/>
</dbReference>
<dbReference type="PANTHER" id="PTHR12221">
    <property type="entry name" value="PESCADILLO - RELATED"/>
    <property type="match status" value="1"/>
</dbReference>
<keyword evidence="9 10" id="KW-0539">Nucleus</keyword>
<dbReference type="Gene3D" id="2.60.210.10">
    <property type="entry name" value="Apoptosis, Tumor Necrosis Factor Receptor Associated Protein 2, Chain A"/>
    <property type="match status" value="1"/>
</dbReference>
<dbReference type="InterPro" id="IPR002083">
    <property type="entry name" value="MATH/TRAF_dom"/>
</dbReference>
<protein>
    <recommendedName>
        <fullName evidence="10">Pescadillo homolog</fullName>
    </recommendedName>
</protein>
<evidence type="ECO:0000256" key="7">
    <source>
        <dbReference type="ARBA" id="ARBA00022771"/>
    </source>
</evidence>
<dbReference type="PROSITE" id="PS50145">
    <property type="entry name" value="ZF_TRAF"/>
    <property type="match status" value="3"/>
</dbReference>
<reference evidence="16" key="2">
    <citation type="submission" date="2021-08" db="EMBL/GenBank/DDBJ databases">
        <authorList>
            <person name="Eriksson T."/>
        </authorList>
    </citation>
    <scope>NUCLEOTIDE SEQUENCE</scope>
    <source>
        <strain evidence="16">Stoneville</strain>
        <tissue evidence="16">Whole head</tissue>
    </source>
</reference>
<dbReference type="GO" id="GO:0005654">
    <property type="term" value="C:nucleoplasm"/>
    <property type="evidence" value="ECO:0007669"/>
    <property type="project" value="UniProtKB-SubCell"/>
</dbReference>
<dbReference type="GO" id="GO:0000466">
    <property type="term" value="P:maturation of 5.8S rRNA from tricistronic rRNA transcript (SSU-rRNA, 5.8S rRNA, LSU-rRNA)"/>
    <property type="evidence" value="ECO:0007669"/>
    <property type="project" value="UniProtKB-UniRule"/>
</dbReference>
<feature type="domain" description="TRAF-type" evidence="14">
    <location>
        <begin position="397"/>
        <end position="455"/>
    </location>
</feature>
<evidence type="ECO:0000313" key="16">
    <source>
        <dbReference type="EMBL" id="KAH0811725.1"/>
    </source>
</evidence>
<keyword evidence="5 11" id="KW-0479">Metal-binding</keyword>
<dbReference type="FunFam" id="3.30.40.10:FF:000121">
    <property type="entry name" value="TNF receptor-associated factor"/>
    <property type="match status" value="2"/>
</dbReference>
<dbReference type="EMBL" id="JABDTM020026611">
    <property type="protein sequence ID" value="KAH0811725.1"/>
    <property type="molecule type" value="Genomic_DNA"/>
</dbReference>
<name>A0A8J6HBQ7_TENMO</name>
<evidence type="ECO:0000259" key="15">
    <source>
        <dbReference type="PROSITE" id="PS50172"/>
    </source>
</evidence>
<dbReference type="Pfam" id="PF16589">
    <property type="entry name" value="BRCT_2"/>
    <property type="match status" value="1"/>
</dbReference>
<dbReference type="FunFam" id="2.60.210.10:FF:000007">
    <property type="entry name" value="TNF receptor-associated factor"/>
    <property type="match status" value="1"/>
</dbReference>
<dbReference type="Proteomes" id="UP000719412">
    <property type="component" value="Unassembled WGS sequence"/>
</dbReference>
<proteinExistence type="inferred from homology"/>
<dbReference type="GO" id="GO:0008270">
    <property type="term" value="F:zinc ion binding"/>
    <property type="evidence" value="ECO:0007669"/>
    <property type="project" value="UniProtKB-KW"/>
</dbReference>
<dbReference type="AlphaFoldDB" id="A0A8J6HBQ7"/>
<dbReference type="CDD" id="cd17709">
    <property type="entry name" value="BRCT_pescadillo_like"/>
    <property type="match status" value="1"/>
</dbReference>
<evidence type="ECO:0000256" key="5">
    <source>
        <dbReference type="ARBA" id="ARBA00022723"/>
    </source>
</evidence>
<evidence type="ECO:0000256" key="11">
    <source>
        <dbReference type="PROSITE-ProRule" id="PRU00207"/>
    </source>
</evidence>
<dbReference type="InterPro" id="IPR008974">
    <property type="entry name" value="TRAF-like"/>
</dbReference>
<dbReference type="Pfam" id="PF02176">
    <property type="entry name" value="zf-TRAF"/>
    <property type="match status" value="2"/>
</dbReference>
<feature type="domain" description="MATH" evidence="13">
    <location>
        <begin position="495"/>
        <end position="644"/>
    </location>
</feature>
<dbReference type="PROSITE" id="PS50144">
    <property type="entry name" value="MATH"/>
    <property type="match status" value="1"/>
</dbReference>
<comment type="subcellular location">
    <subcellularLocation>
        <location evidence="1">Cytoplasm</location>
    </subcellularLocation>
    <subcellularLocation>
        <location evidence="10">Nucleus</location>
        <location evidence="10">Nucleolus</location>
    </subcellularLocation>
    <subcellularLocation>
        <location evidence="10">Nucleus</location>
        <location evidence="10">Nucleoplasm</location>
    </subcellularLocation>
</comment>
<evidence type="ECO:0000256" key="4">
    <source>
        <dbReference type="ARBA" id="ARBA00022552"/>
    </source>
</evidence>
<keyword evidence="6" id="KW-0677">Repeat</keyword>
<dbReference type="GO" id="GO:0070545">
    <property type="term" value="C:PeBoW complex"/>
    <property type="evidence" value="ECO:0007669"/>
    <property type="project" value="TreeGrafter"/>
</dbReference>
<dbReference type="GO" id="GO:0003723">
    <property type="term" value="F:RNA binding"/>
    <property type="evidence" value="ECO:0007669"/>
    <property type="project" value="TreeGrafter"/>
</dbReference>
<keyword evidence="7 11" id="KW-0863">Zinc-finger</keyword>
<dbReference type="InterPro" id="IPR001293">
    <property type="entry name" value="Znf_TRAF"/>
</dbReference>
<dbReference type="SMART" id="SM00061">
    <property type="entry name" value="MATH"/>
    <property type="match status" value="1"/>
</dbReference>
<feature type="domain" description="TRAF-type" evidence="14">
    <location>
        <begin position="344"/>
        <end position="395"/>
    </location>
</feature>
<dbReference type="GO" id="GO:0030687">
    <property type="term" value="C:preribosome, large subunit precursor"/>
    <property type="evidence" value="ECO:0007669"/>
    <property type="project" value="UniProtKB-UniRule"/>
</dbReference>
<dbReference type="InterPro" id="IPR049342">
    <property type="entry name" value="TRAF1-6_MATH_dom"/>
</dbReference>
<keyword evidence="4 10" id="KW-0698">rRNA processing</keyword>
<gene>
    <name evidence="16" type="ORF">GEV33_011067</name>
</gene>
<dbReference type="Pfam" id="PF06732">
    <property type="entry name" value="Pescadillo_N"/>
    <property type="match status" value="1"/>
</dbReference>
<organism evidence="16 17">
    <name type="scientific">Tenebrio molitor</name>
    <name type="common">Yellow mealworm beetle</name>
    <dbReference type="NCBI Taxonomy" id="7067"/>
    <lineage>
        <taxon>Eukaryota</taxon>
        <taxon>Metazoa</taxon>
        <taxon>Ecdysozoa</taxon>
        <taxon>Arthropoda</taxon>
        <taxon>Hexapoda</taxon>
        <taxon>Insecta</taxon>
        <taxon>Pterygota</taxon>
        <taxon>Neoptera</taxon>
        <taxon>Endopterygota</taxon>
        <taxon>Coleoptera</taxon>
        <taxon>Polyphaga</taxon>
        <taxon>Cucujiformia</taxon>
        <taxon>Tenebrionidae</taxon>
        <taxon>Tenebrio</taxon>
    </lineage>
</organism>
<evidence type="ECO:0000256" key="8">
    <source>
        <dbReference type="ARBA" id="ARBA00022833"/>
    </source>
</evidence>
<dbReference type="InterPro" id="IPR013083">
    <property type="entry name" value="Znf_RING/FYVE/PHD"/>
</dbReference>
<reference evidence="16" key="1">
    <citation type="journal article" date="2020" name="J Insects Food Feed">
        <title>The yellow mealworm (Tenebrio molitor) genome: a resource for the emerging insects as food and feed industry.</title>
        <authorList>
            <person name="Eriksson T."/>
            <person name="Andere A."/>
            <person name="Kelstrup H."/>
            <person name="Emery V."/>
            <person name="Picard C."/>
        </authorList>
    </citation>
    <scope>NUCLEOTIDE SEQUENCE</scope>
    <source>
        <strain evidence="16">Stoneville</strain>
        <tissue evidence="16">Whole head</tissue>
    </source>
</reference>
<evidence type="ECO:0000256" key="1">
    <source>
        <dbReference type="ARBA" id="ARBA00004496"/>
    </source>
</evidence>
<dbReference type="HAMAP" id="MF_03028">
    <property type="entry name" value="Pescadillo"/>
    <property type="match status" value="1"/>
</dbReference>
<dbReference type="Gene3D" id="3.40.50.10190">
    <property type="entry name" value="BRCT domain"/>
    <property type="match status" value="1"/>
</dbReference>
<keyword evidence="8 11" id="KW-0862">Zinc</keyword>
<evidence type="ECO:0000256" key="2">
    <source>
        <dbReference type="ARBA" id="ARBA00022490"/>
    </source>
</evidence>
<evidence type="ECO:0000256" key="3">
    <source>
        <dbReference type="ARBA" id="ARBA00022517"/>
    </source>
</evidence>
<evidence type="ECO:0000256" key="10">
    <source>
        <dbReference type="HAMAP-Rule" id="MF_03028"/>
    </source>
</evidence>
<dbReference type="GO" id="GO:0000463">
    <property type="term" value="P:maturation of LSU-rRNA from tricistronic rRNA transcript (SSU-rRNA, 5.8S rRNA, LSU-rRNA)"/>
    <property type="evidence" value="ECO:0007669"/>
    <property type="project" value="UniProtKB-UniRule"/>
</dbReference>
<evidence type="ECO:0000256" key="12">
    <source>
        <dbReference type="SAM" id="MobiDB-lite"/>
    </source>
</evidence>
<dbReference type="GO" id="GO:0005737">
    <property type="term" value="C:cytoplasm"/>
    <property type="evidence" value="ECO:0007669"/>
    <property type="project" value="UniProtKB-SubCell"/>
</dbReference>
<feature type="compositionally biased region" description="Acidic residues" evidence="12">
    <location>
        <begin position="1090"/>
        <end position="1125"/>
    </location>
</feature>
<comment type="caution">
    <text evidence="16">The sequence shown here is derived from an EMBL/GenBank/DDBJ whole genome shotgun (WGS) entry which is preliminary data.</text>
</comment>
<sequence>MRSLFDLFCKQKRAAPFKRASPLFGEFLLVWLNYRLVPVVTGGREKRHRHLYVGESYTGCTEIQTGIDLIAIKTSKNVEWHRGRNEFFTCNVIFYQSEDLSLLITLQALSRRINPEAPIKSIIFHIMVSHHSPLKISKSTLGTPTSVHNYKQQLFFKHERVGERPSKGRLSTREEQNSKQFGSLMRIVRSLQWTKTLSFPARISPNKSSKESVLSNPGSPTITPTPSNTSLSPPYNKNEINNMKNNSMNEVNQIYPDPESEKAIMSSVVYCIHHKEGCKWSDELRKLKAHLNSCKHDAIPCTGKCGAQIPRVIMEEHLKTTCPQRRARCQFCNKEFSGHVFENHVGNCGYEPLYCENKCGVKVPRRHLSQHKVSECSKRLLPCRFCSKEFVADTLSAHHLKCGRVPVACPNRCDINVLAKEDLETHLKEECTVSVLSCTYKDAGCRFKGPRYLMEKHLEENSQQHLALVCTVVTKQQHQIASLKSALSRLSLNYSGTLIWKISDFSDKMNEAKNKEGMELVSPPFYTSQYGYKLQASLFPNGNGAGEDSHISVYIKILPGEYDALLRWPFAHSVSFTLFDQSSCPEKACNIVESFIPDPTWKNFQRPSKEPDSLGFGFPKFVSHEMLKKRHFMKDDTMFIRVKYSAGEGAQYMTRKAALKKLQLSLNDFRRLCILKGIYPREPRNRKRAQQGKSGIKTLYHVKDIQFLLHEPIIWRLRDYKIFNKKVGRARALRDFETLKKYLNNHPTLKLDHIVKERYPTFLDALRDLDDCLTLCFLFSTFPSITHIPRDQSALCQRLTIEFLHAVIEAKALRKVFISIKGYYYQAEIKGETVTWIVPHHFSFEPQSRGEVDFKLMSTFVEFYAVMLGFVNFRLYNSLNLHYPPKFSALTQSQEDKKLVDEGVFVSERVAALNFPLSKTSNVEVEEEVEIDSFNTEDSTEKIEEARVEAEKIKNLKTLFKGLKFYLNREVPREPLVFIIRCFGGEVSWDKLLFVGSSFDENDESITHQIVDRPSMNKQYISRYYIQPQWIFDSVNSRQLVPVNKYFMGEILPPHLSPFIDKTRDQQYIPPEEKALYDPEALEKLHNKEDSDESEEEENDKEENEDAEEIEGEESDEELDAETEENVAKKKKLSVTPGEVYKEVPWEKNRQERQEFKLREKLVKNKHRKLYKSMMAGKKERAKEIWLLRKKRRLHEEKQKEEKKKKKQTH</sequence>
<evidence type="ECO:0000256" key="9">
    <source>
        <dbReference type="ARBA" id="ARBA00023242"/>
    </source>
</evidence>
<dbReference type="InterPro" id="IPR036420">
    <property type="entry name" value="BRCT_dom_sf"/>
</dbReference>
<feature type="zinc finger region" description="TRAF-type" evidence="11">
    <location>
        <begin position="344"/>
        <end position="395"/>
    </location>
</feature>
<feature type="compositionally biased region" description="Low complexity" evidence="12">
    <location>
        <begin position="215"/>
        <end position="235"/>
    </location>
</feature>
<feature type="region of interest" description="Disordered" evidence="12">
    <location>
        <begin position="204"/>
        <end position="235"/>
    </location>
</feature>
<comment type="function">
    <text evidence="10">Required for maturation of ribosomal RNAs and formation of the large ribosomal subunit.</text>
</comment>
<feature type="compositionally biased region" description="Polar residues" evidence="12">
    <location>
        <begin position="205"/>
        <end position="214"/>
    </location>
</feature>
<keyword evidence="17" id="KW-1185">Reference proteome</keyword>
<accession>A0A8J6HBQ7</accession>
<dbReference type="PANTHER" id="PTHR12221:SF6">
    <property type="entry name" value="PESCADILLO HOMOLOG"/>
    <property type="match status" value="1"/>
</dbReference>
<dbReference type="SUPFAM" id="SSF52113">
    <property type="entry name" value="BRCT domain"/>
    <property type="match status" value="1"/>
</dbReference>
<evidence type="ECO:0000259" key="13">
    <source>
        <dbReference type="PROSITE" id="PS50144"/>
    </source>
</evidence>
<evidence type="ECO:0000256" key="6">
    <source>
        <dbReference type="ARBA" id="ARBA00022737"/>
    </source>
</evidence>
<dbReference type="SMART" id="SM00292">
    <property type="entry name" value="BRCT"/>
    <property type="match status" value="1"/>
</dbReference>
<dbReference type="SUPFAM" id="SSF49599">
    <property type="entry name" value="TRAF domain-like"/>
    <property type="match status" value="4"/>
</dbReference>
<feature type="domain" description="BRCT" evidence="15">
    <location>
        <begin position="955"/>
        <end position="1048"/>
    </location>
</feature>
<evidence type="ECO:0000259" key="14">
    <source>
        <dbReference type="PROSITE" id="PS50145"/>
    </source>
</evidence>
<keyword evidence="2" id="KW-0963">Cytoplasm</keyword>
<dbReference type="InterPro" id="IPR010613">
    <property type="entry name" value="PES"/>
</dbReference>
<dbReference type="FunFam" id="3.40.50.10190:FF:000002">
    <property type="entry name" value="Pescadillo homolog"/>
    <property type="match status" value="1"/>
</dbReference>
<feature type="zinc finger region" description="TRAF-type" evidence="11">
    <location>
        <begin position="289"/>
        <end position="342"/>
    </location>
</feature>
<dbReference type="PROSITE" id="PS50172">
    <property type="entry name" value="BRCT"/>
    <property type="match status" value="1"/>
</dbReference>
<feature type="region of interest" description="Disordered" evidence="12">
    <location>
        <begin position="1086"/>
        <end position="1140"/>
    </location>
</feature>
<comment type="similarity">
    <text evidence="10">Belongs to the pescadillo family.</text>
</comment>
<dbReference type="Pfam" id="PF21355">
    <property type="entry name" value="TRAF-mep_MATH"/>
    <property type="match status" value="1"/>
</dbReference>
<dbReference type="InterPro" id="IPR001357">
    <property type="entry name" value="BRCT_dom"/>
</dbReference>
<keyword evidence="3 10" id="KW-0690">Ribosome biogenesis</keyword>
<evidence type="ECO:0000313" key="17">
    <source>
        <dbReference type="Proteomes" id="UP000719412"/>
    </source>
</evidence>
<feature type="domain" description="TRAF-type" evidence="14">
    <location>
        <begin position="289"/>
        <end position="342"/>
    </location>
</feature>
<dbReference type="GO" id="GO:0043021">
    <property type="term" value="F:ribonucleoprotein complex binding"/>
    <property type="evidence" value="ECO:0007669"/>
    <property type="project" value="UniProtKB-UniRule"/>
</dbReference>